<organism evidence="10 11">
    <name type="scientific">Candidatus Kaiserbacteria bacterium GW2011_GWA2_49_19</name>
    <dbReference type="NCBI Taxonomy" id="1618669"/>
    <lineage>
        <taxon>Bacteria</taxon>
        <taxon>Candidatus Kaiseribacteriota</taxon>
    </lineage>
</organism>
<dbReference type="Pfam" id="PF05970">
    <property type="entry name" value="PIF1"/>
    <property type="match status" value="1"/>
</dbReference>
<dbReference type="GO" id="GO:0000723">
    <property type="term" value="P:telomere maintenance"/>
    <property type="evidence" value="ECO:0007669"/>
    <property type="project" value="InterPro"/>
</dbReference>
<dbReference type="PANTHER" id="PTHR47642:SF5">
    <property type="entry name" value="ATP-DEPENDENT DNA HELICASE"/>
    <property type="match status" value="1"/>
</dbReference>
<dbReference type="SUPFAM" id="SSF52540">
    <property type="entry name" value="P-loop containing nucleoside triphosphate hydrolases"/>
    <property type="match status" value="2"/>
</dbReference>
<evidence type="ECO:0000256" key="4">
    <source>
        <dbReference type="ARBA" id="ARBA00022806"/>
    </source>
</evidence>
<dbReference type="EMBL" id="LCPZ01000003">
    <property type="protein sequence ID" value="KKW09333.1"/>
    <property type="molecule type" value="Genomic_DNA"/>
</dbReference>
<dbReference type="GO" id="GO:0006281">
    <property type="term" value="P:DNA repair"/>
    <property type="evidence" value="ECO:0007669"/>
    <property type="project" value="InterPro"/>
</dbReference>
<keyword evidence="4" id="KW-0347">Helicase</keyword>
<evidence type="ECO:0000256" key="3">
    <source>
        <dbReference type="ARBA" id="ARBA00022801"/>
    </source>
</evidence>
<evidence type="ECO:0000256" key="5">
    <source>
        <dbReference type="ARBA" id="ARBA00022840"/>
    </source>
</evidence>
<dbReference type="CDD" id="cd18037">
    <property type="entry name" value="DEXSc_Pif1_like"/>
    <property type="match status" value="1"/>
</dbReference>
<evidence type="ECO:0000256" key="2">
    <source>
        <dbReference type="ARBA" id="ARBA00022763"/>
    </source>
</evidence>
<reference evidence="10 11" key="1">
    <citation type="journal article" date="2015" name="Nature">
        <title>rRNA introns, odd ribosomes, and small enigmatic genomes across a large radiation of phyla.</title>
        <authorList>
            <person name="Brown C.T."/>
            <person name="Hug L.A."/>
            <person name="Thomas B.C."/>
            <person name="Sharon I."/>
            <person name="Castelle C.J."/>
            <person name="Singh A."/>
            <person name="Wilkins M.J."/>
            <person name="Williams K.H."/>
            <person name="Banfield J.F."/>
        </authorList>
    </citation>
    <scope>NUCLEOTIDE SEQUENCE [LARGE SCALE GENOMIC DNA]</scope>
</reference>
<protein>
    <submittedName>
        <fullName evidence="10">AAA ATPase</fullName>
    </submittedName>
</protein>
<dbReference type="Pfam" id="PF21530">
    <property type="entry name" value="Pif1_2B_dom"/>
    <property type="match status" value="1"/>
</dbReference>
<dbReference type="AlphaFoldDB" id="A0A0G1VS45"/>
<keyword evidence="7" id="KW-0234">DNA repair</keyword>
<sequence length="526" mass="58296">MNQSQAIAILKTGANVFLTGEPGSGKTHTVNAYVAYLRARGIEPAITASTGIAATHIGGLTIHSWSGIGIKSQLNKYDLEKISSLGYIVKRVRRARVLIIDEVSMLAPETLDMVDAVCREVKHSMDSFGGLQVIFAGDFFQLPPIQKMNRETSAQAALIEKLQAVFVYDSPAWVRAKPVVCYLTEQHRQDDAEFLSLLSAIRGNSFGVDHLRQIERCQIEPRSAPPRAPQLYSHNVDVDRVNNDTLAKIAGKQRTFVMDSHGPAALVLSLKKGCLSPETLILKVGAEVMFTKNSVKDGFVNGTLGIVESFDELYQCPVVRTKDGRKITAERMDWTVEEDGRPRAKISQFPLRLAWAITVHKSQGMSLDEAVIDLSKVFEYGQGYVALSRVRRLAGVHLLGWNERAFQVHPAILSQNKFFNESSSAVELVFGKTPADELKKMHDNFIKAAGGAPAEEPEFMEKIKKGTGYDEIRKIHVNAYQPWSADDDKKLCRLFERGAKTMDLAKIFGRKGGAIRSRLVRLGLVE</sequence>
<dbReference type="Proteomes" id="UP000033965">
    <property type="component" value="Unassembled WGS sequence"/>
</dbReference>
<dbReference type="InterPro" id="IPR003593">
    <property type="entry name" value="AAA+_ATPase"/>
</dbReference>
<evidence type="ECO:0000256" key="7">
    <source>
        <dbReference type="ARBA" id="ARBA00023204"/>
    </source>
</evidence>
<evidence type="ECO:0000256" key="1">
    <source>
        <dbReference type="ARBA" id="ARBA00022741"/>
    </source>
</evidence>
<dbReference type="CDD" id="cd18809">
    <property type="entry name" value="SF1_C_RecD"/>
    <property type="match status" value="1"/>
</dbReference>
<dbReference type="Gene3D" id="2.30.30.940">
    <property type="match status" value="1"/>
</dbReference>
<keyword evidence="1" id="KW-0547">Nucleotide-binding</keyword>
<keyword evidence="6" id="KW-0238">DNA-binding</keyword>
<gene>
    <name evidence="10" type="ORF">UY44_C0003G0006</name>
</gene>
<evidence type="ECO:0000313" key="11">
    <source>
        <dbReference type="Proteomes" id="UP000033965"/>
    </source>
</evidence>
<accession>A0A0G1VS45</accession>
<dbReference type="Gene3D" id="3.40.50.300">
    <property type="entry name" value="P-loop containing nucleotide triphosphate hydrolases"/>
    <property type="match status" value="1"/>
</dbReference>
<keyword evidence="5" id="KW-0067">ATP-binding</keyword>
<dbReference type="GO" id="GO:0003678">
    <property type="term" value="F:DNA helicase activity"/>
    <property type="evidence" value="ECO:0007669"/>
    <property type="project" value="InterPro"/>
</dbReference>
<comment type="caution">
    <text evidence="10">The sequence shown here is derived from an EMBL/GenBank/DDBJ whole genome shotgun (WGS) entry which is preliminary data.</text>
</comment>
<feature type="domain" description="AAA+ ATPase" evidence="9">
    <location>
        <begin position="12"/>
        <end position="172"/>
    </location>
</feature>
<evidence type="ECO:0000256" key="8">
    <source>
        <dbReference type="ARBA" id="ARBA00023235"/>
    </source>
</evidence>
<name>A0A0G1VS45_9BACT</name>
<evidence type="ECO:0000256" key="6">
    <source>
        <dbReference type="ARBA" id="ARBA00023125"/>
    </source>
</evidence>
<dbReference type="SMART" id="SM00382">
    <property type="entry name" value="AAA"/>
    <property type="match status" value="1"/>
</dbReference>
<keyword evidence="3" id="KW-0378">Hydrolase</keyword>
<dbReference type="InterPro" id="IPR010285">
    <property type="entry name" value="DNA_helicase_pif1-like_DEAD"/>
</dbReference>
<evidence type="ECO:0000259" key="9">
    <source>
        <dbReference type="SMART" id="SM00382"/>
    </source>
</evidence>
<dbReference type="InterPro" id="IPR027417">
    <property type="entry name" value="P-loop_NTPase"/>
</dbReference>
<evidence type="ECO:0000313" key="10">
    <source>
        <dbReference type="EMBL" id="KKW09333.1"/>
    </source>
</evidence>
<dbReference type="InterPro" id="IPR051055">
    <property type="entry name" value="PIF1_helicase"/>
</dbReference>
<dbReference type="PANTHER" id="PTHR47642">
    <property type="entry name" value="ATP-DEPENDENT DNA HELICASE"/>
    <property type="match status" value="1"/>
</dbReference>
<dbReference type="InterPro" id="IPR049163">
    <property type="entry name" value="Pif1-like_2B_dom"/>
</dbReference>
<dbReference type="PATRIC" id="fig|1618669.3.peg.147"/>
<keyword evidence="2" id="KW-0227">DNA damage</keyword>
<proteinExistence type="predicted"/>
<keyword evidence="8" id="KW-0413">Isomerase</keyword>